<protein>
    <recommendedName>
        <fullName evidence="12">Cation:proton antiporter</fullName>
    </recommendedName>
</protein>
<comment type="similarity">
    <text evidence="2 8">Belongs to the CPA3 antiporters (TC 2.A.63) subunit F family.</text>
</comment>
<keyword evidence="8" id="KW-0406">Ion transport</keyword>
<evidence type="ECO:0000313" key="10">
    <source>
        <dbReference type="EMBL" id="TXD92424.1"/>
    </source>
</evidence>
<evidence type="ECO:0000256" key="4">
    <source>
        <dbReference type="ARBA" id="ARBA00022475"/>
    </source>
</evidence>
<keyword evidence="7 8" id="KW-0472">Membrane</keyword>
<dbReference type="RefSeq" id="WP_146933872.1">
    <property type="nucleotide sequence ID" value="NZ_CBCSHZ010000022.1"/>
</dbReference>
<dbReference type="EMBL" id="VORY01000021">
    <property type="protein sequence ID" value="TXD92424.1"/>
    <property type="molecule type" value="Genomic_DNA"/>
</dbReference>
<comment type="subcellular location">
    <subcellularLocation>
        <location evidence="1 8">Cell membrane</location>
        <topology evidence="1 8">Multi-pass membrane protein</topology>
    </subcellularLocation>
</comment>
<evidence type="ECO:0000313" key="11">
    <source>
        <dbReference type="Proteomes" id="UP000321367"/>
    </source>
</evidence>
<dbReference type="PIRSF" id="PIRSF028784">
    <property type="entry name" value="MrpF"/>
    <property type="match status" value="1"/>
</dbReference>
<evidence type="ECO:0000256" key="8">
    <source>
        <dbReference type="PIRNR" id="PIRNR028784"/>
    </source>
</evidence>
<dbReference type="InterPro" id="IPR007208">
    <property type="entry name" value="MrpF/PhaF-like"/>
</dbReference>
<dbReference type="AlphaFoldDB" id="A0A5C6ZQ58"/>
<name>A0A5C6ZQ58_9FLAO</name>
<keyword evidence="4 8" id="KW-1003">Cell membrane</keyword>
<keyword evidence="3 8" id="KW-0813">Transport</keyword>
<dbReference type="GO" id="GO:0015385">
    <property type="term" value="F:sodium:proton antiporter activity"/>
    <property type="evidence" value="ECO:0007669"/>
    <property type="project" value="TreeGrafter"/>
</dbReference>
<feature type="transmembrane region" description="Helical" evidence="9">
    <location>
        <begin position="6"/>
        <end position="24"/>
    </location>
</feature>
<evidence type="ECO:0000256" key="1">
    <source>
        <dbReference type="ARBA" id="ARBA00004651"/>
    </source>
</evidence>
<gene>
    <name evidence="10" type="ORF">ES724_13795</name>
</gene>
<evidence type="ECO:0000256" key="3">
    <source>
        <dbReference type="ARBA" id="ARBA00022448"/>
    </source>
</evidence>
<evidence type="ECO:0000256" key="5">
    <source>
        <dbReference type="ARBA" id="ARBA00022692"/>
    </source>
</evidence>
<dbReference type="PANTHER" id="PTHR34702">
    <property type="entry name" value="NA(+)/H(+) ANTIPORTER SUBUNIT F1"/>
    <property type="match status" value="1"/>
</dbReference>
<proteinExistence type="inferred from homology"/>
<comment type="caution">
    <text evidence="10">The sequence shown here is derived from an EMBL/GenBank/DDBJ whole genome shotgun (WGS) entry which is preliminary data.</text>
</comment>
<feature type="transmembrane region" description="Helical" evidence="9">
    <location>
        <begin position="62"/>
        <end position="83"/>
    </location>
</feature>
<evidence type="ECO:0000256" key="2">
    <source>
        <dbReference type="ARBA" id="ARBA00009212"/>
    </source>
</evidence>
<organism evidence="10 11">
    <name type="scientific">Gillisia hiemivivida</name>
    <dbReference type="NCBI Taxonomy" id="291190"/>
    <lineage>
        <taxon>Bacteria</taxon>
        <taxon>Pseudomonadati</taxon>
        <taxon>Bacteroidota</taxon>
        <taxon>Flavobacteriia</taxon>
        <taxon>Flavobacteriales</taxon>
        <taxon>Flavobacteriaceae</taxon>
        <taxon>Gillisia</taxon>
    </lineage>
</organism>
<dbReference type="GO" id="GO:0005886">
    <property type="term" value="C:plasma membrane"/>
    <property type="evidence" value="ECO:0007669"/>
    <property type="project" value="UniProtKB-SubCell"/>
</dbReference>
<accession>A0A5C6ZQ58</accession>
<evidence type="ECO:0008006" key="12">
    <source>
        <dbReference type="Google" id="ProtNLM"/>
    </source>
</evidence>
<dbReference type="PANTHER" id="PTHR34702:SF1">
    <property type="entry name" value="NA(+)_H(+) ANTIPORTER SUBUNIT F"/>
    <property type="match status" value="1"/>
</dbReference>
<dbReference type="Pfam" id="PF04066">
    <property type="entry name" value="MrpF_PhaF"/>
    <property type="match status" value="1"/>
</dbReference>
<sequence>MSWYDIVLMIALILLSFSIILVFIRIVLGPTLPDRVISFDLIGTITIGMIAIYSITTGVESYMDAAIILSLVMFLGAIAFAYYMKKKKL</sequence>
<evidence type="ECO:0000256" key="9">
    <source>
        <dbReference type="SAM" id="Phobius"/>
    </source>
</evidence>
<dbReference type="OrthoDB" id="9799958at2"/>
<keyword evidence="5 9" id="KW-0812">Transmembrane</keyword>
<reference evidence="10 11" key="1">
    <citation type="submission" date="2019-08" db="EMBL/GenBank/DDBJ databases">
        <title>Genome sequence of Gillisia hiemivivida IC154 (type strain).</title>
        <authorList>
            <person name="Bowman J.P."/>
        </authorList>
    </citation>
    <scope>NUCLEOTIDE SEQUENCE [LARGE SCALE GENOMIC DNA]</scope>
    <source>
        <strain evidence="10 11">IC154</strain>
    </source>
</reference>
<dbReference type="Proteomes" id="UP000321367">
    <property type="component" value="Unassembled WGS sequence"/>
</dbReference>
<keyword evidence="8" id="KW-0050">Antiport</keyword>
<evidence type="ECO:0000256" key="7">
    <source>
        <dbReference type="ARBA" id="ARBA00023136"/>
    </source>
</evidence>
<dbReference type="NCBIfam" id="NF009243">
    <property type="entry name" value="PRK12599.1-2"/>
    <property type="match status" value="1"/>
</dbReference>
<evidence type="ECO:0000256" key="6">
    <source>
        <dbReference type="ARBA" id="ARBA00022989"/>
    </source>
</evidence>
<keyword evidence="6 9" id="KW-1133">Transmembrane helix</keyword>
<keyword evidence="11" id="KW-1185">Reference proteome</keyword>
<feature type="transmembrane region" description="Helical" evidence="9">
    <location>
        <begin position="36"/>
        <end position="56"/>
    </location>
</feature>